<dbReference type="InterPro" id="IPR001200">
    <property type="entry name" value="Phosducin"/>
</dbReference>
<dbReference type="PANTHER" id="PTHR46052">
    <property type="entry name" value="PHOSDUCIN-LIKE PROTEIN"/>
    <property type="match status" value="1"/>
</dbReference>
<dbReference type="GO" id="GO:0008277">
    <property type="term" value="P:regulation of G protein-coupled receptor signaling pathway"/>
    <property type="evidence" value="ECO:0007669"/>
    <property type="project" value="InterPro"/>
</dbReference>
<dbReference type="AlphaFoldDB" id="A0A4Y7NKI5"/>
<feature type="domain" description="Phosducin" evidence="5">
    <location>
        <begin position="46"/>
        <end position="272"/>
    </location>
</feature>
<dbReference type="PRINTS" id="PR00677">
    <property type="entry name" value="PHOSDUCIN"/>
</dbReference>
<organism evidence="6">
    <name type="scientific">Moina brachiata</name>
    <dbReference type="NCBI Taxonomy" id="675436"/>
    <lineage>
        <taxon>Eukaryota</taxon>
        <taxon>Metazoa</taxon>
        <taxon>Ecdysozoa</taxon>
        <taxon>Arthropoda</taxon>
        <taxon>Crustacea</taxon>
        <taxon>Branchiopoda</taxon>
        <taxon>Diplostraca</taxon>
        <taxon>Cladocera</taxon>
        <taxon>Anomopoda</taxon>
        <taxon>Moinidae</taxon>
        <taxon>Moina</taxon>
    </lineage>
</organism>
<accession>A0A4Y7NKI5</accession>
<sequence length="286" mass="32084">MATLDDKLLGEKLHYYCSSSSESEGEDDENDNGNTAPTQQTQNQASSSNGDKYRWDGTSTNTGPKGVMKDFQRFKQLEREHREEQKDELAKLAKKFSITCRTNAEDEKAKSEEDKVEEELADLMDDDFIQEYLKQRMQEMLNKESSRRKFGRVHALANCEQFLAAVDEEDKFITVVVLLYEPISPGCTNAVKAIEGLANGYPHIKFCSVRPSLISMSINFKMGGVPALLAYKGGQLVGNFVRLTDELGQEFESSDLESYLIEHGVISDRNLVSPVANVVHDSSDDD</sequence>
<keyword evidence="3" id="KW-0175">Coiled coil</keyword>
<proteinExistence type="evidence at transcript level"/>
<feature type="compositionally biased region" description="Low complexity" evidence="4">
    <location>
        <begin position="32"/>
        <end position="50"/>
    </location>
</feature>
<dbReference type="CDD" id="cd02987">
    <property type="entry name" value="Phd_like_Phd"/>
    <property type="match status" value="1"/>
</dbReference>
<evidence type="ECO:0000256" key="1">
    <source>
        <dbReference type="ARBA" id="ARBA00009686"/>
    </source>
</evidence>
<dbReference type="PANTHER" id="PTHR46052:SF1">
    <property type="entry name" value="PHOSDUCIN-LIKE PROTEIN"/>
    <property type="match status" value="1"/>
</dbReference>
<evidence type="ECO:0000256" key="2">
    <source>
        <dbReference type="ARBA" id="ARBA00022553"/>
    </source>
</evidence>
<dbReference type="Gene3D" id="3.40.30.10">
    <property type="entry name" value="Glutaredoxin"/>
    <property type="match status" value="1"/>
</dbReference>
<evidence type="ECO:0000259" key="5">
    <source>
        <dbReference type="Pfam" id="PF02114"/>
    </source>
</evidence>
<dbReference type="InterPro" id="IPR024253">
    <property type="entry name" value="Phosducin_thioredoxin-like_dom"/>
</dbReference>
<feature type="coiled-coil region" evidence="3">
    <location>
        <begin position="75"/>
        <end position="126"/>
    </location>
</feature>
<dbReference type="Pfam" id="PF02114">
    <property type="entry name" value="Phosducin"/>
    <property type="match status" value="1"/>
</dbReference>
<comment type="similarity">
    <text evidence="1">Belongs to the phosducin family.</text>
</comment>
<dbReference type="InterPro" id="IPR023196">
    <property type="entry name" value="Phosducin_N_dom_sf"/>
</dbReference>
<evidence type="ECO:0000256" key="4">
    <source>
        <dbReference type="SAM" id="MobiDB-lite"/>
    </source>
</evidence>
<evidence type="ECO:0000256" key="3">
    <source>
        <dbReference type="SAM" id="Coils"/>
    </source>
</evidence>
<gene>
    <name evidence="6" type="primary">EOG090X08Y3</name>
</gene>
<feature type="region of interest" description="Disordered" evidence="4">
    <location>
        <begin position="18"/>
        <end position="67"/>
    </location>
</feature>
<evidence type="ECO:0000313" key="6">
    <source>
        <dbReference type="EMBL" id="SVE93107.1"/>
    </source>
</evidence>
<name>A0A4Y7NKI5_9CRUS</name>
<protein>
    <submittedName>
        <fullName evidence="6">EOG090X08Y3</fullName>
    </submittedName>
</protein>
<dbReference type="InterPro" id="IPR036249">
    <property type="entry name" value="Thioredoxin-like_sf"/>
</dbReference>
<dbReference type="InterPro" id="IPR051499">
    <property type="entry name" value="Phosducin-like_reg"/>
</dbReference>
<keyword evidence="2" id="KW-0597">Phosphoprotein</keyword>
<dbReference type="EMBL" id="LR023488">
    <property type="protein sequence ID" value="SVE93107.1"/>
    <property type="molecule type" value="mRNA"/>
</dbReference>
<dbReference type="Gene3D" id="1.10.168.10">
    <property type="entry name" value="Phosducin, domain 2"/>
    <property type="match status" value="1"/>
</dbReference>
<reference evidence="6" key="1">
    <citation type="submission" date="2018-08" db="EMBL/GenBank/DDBJ databases">
        <authorList>
            <person name="Cornetti L."/>
        </authorList>
    </citation>
    <scope>NUCLEOTIDE SEQUENCE</scope>
    <source>
        <strain evidence="6">DE-FRO-2-1</strain>
    </source>
</reference>
<dbReference type="SUPFAM" id="SSF52833">
    <property type="entry name" value="Thioredoxin-like"/>
    <property type="match status" value="1"/>
</dbReference>